<comment type="caution">
    <text evidence="2">The sequence shown here is derived from an EMBL/GenBank/DDBJ whole genome shotgun (WGS) entry which is preliminary data.</text>
</comment>
<dbReference type="EMBL" id="PUFI01000007">
    <property type="protein sequence ID" value="TDG69124.1"/>
    <property type="molecule type" value="Genomic_DNA"/>
</dbReference>
<accession>A0A4R5NA47</accession>
<dbReference type="Pfam" id="PF00085">
    <property type="entry name" value="Thioredoxin"/>
    <property type="match status" value="1"/>
</dbReference>
<proteinExistence type="predicted"/>
<dbReference type="Proteomes" id="UP000295681">
    <property type="component" value="Unassembled WGS sequence"/>
</dbReference>
<reference evidence="2 3" key="1">
    <citation type="journal article" date="2019" name="Appl. Microbiol. Biotechnol.">
        <title>Uncovering carbohydrate metabolism through a genotype-phenotype association study of 56 lactic acid bacteria genomes.</title>
        <authorList>
            <person name="Buron-Moles G."/>
            <person name="Chailyan A."/>
            <person name="Dolejs I."/>
            <person name="Forster J."/>
            <person name="Miks M.H."/>
        </authorList>
    </citation>
    <scope>NUCLEOTIDE SEQUENCE [LARGE SCALE GENOMIC DNA]</scope>
    <source>
        <strain evidence="2 3">ATCC 700006</strain>
    </source>
</reference>
<evidence type="ECO:0000313" key="2">
    <source>
        <dbReference type="EMBL" id="TDG69124.1"/>
    </source>
</evidence>
<protein>
    <recommendedName>
        <fullName evidence="1">Thioredoxin domain-containing protein</fullName>
    </recommendedName>
</protein>
<dbReference type="GO" id="GO:0015035">
    <property type="term" value="F:protein-disulfide reductase activity"/>
    <property type="evidence" value="ECO:0007669"/>
    <property type="project" value="TreeGrafter"/>
</dbReference>
<dbReference type="CDD" id="cd02947">
    <property type="entry name" value="TRX_family"/>
    <property type="match status" value="1"/>
</dbReference>
<dbReference type="RefSeq" id="WP_010008080.1">
    <property type="nucleotide sequence ID" value="NZ_JAGYGP010000004.1"/>
</dbReference>
<dbReference type="GO" id="GO:0045454">
    <property type="term" value="P:cell redox homeostasis"/>
    <property type="evidence" value="ECO:0007669"/>
    <property type="project" value="TreeGrafter"/>
</dbReference>
<keyword evidence="3" id="KW-1185">Reference proteome</keyword>
<gene>
    <name evidence="2" type="ORF">C5L23_001255</name>
</gene>
<evidence type="ECO:0000313" key="3">
    <source>
        <dbReference type="Proteomes" id="UP000295681"/>
    </source>
</evidence>
<evidence type="ECO:0000259" key="1">
    <source>
        <dbReference type="PROSITE" id="PS51352"/>
    </source>
</evidence>
<name>A0A4R5NA47_9LACO</name>
<dbReference type="SUPFAM" id="SSF52833">
    <property type="entry name" value="Thioredoxin-like"/>
    <property type="match status" value="1"/>
</dbReference>
<dbReference type="PANTHER" id="PTHR45663">
    <property type="entry name" value="GEO12009P1"/>
    <property type="match status" value="1"/>
</dbReference>
<dbReference type="AlphaFoldDB" id="A0A4R5NA47"/>
<sequence>MYEPTSHSDQFLEEIINRSGRNLIFLSTEWCGDCRAIKPFVQDIKTEVVKTANWFDADRDDNIEVAKKYNLKGLPSFILFENGQEIDRIGHGERLNPKQVLDWYQATLA</sequence>
<dbReference type="Gene3D" id="3.40.30.10">
    <property type="entry name" value="Glutaredoxin"/>
    <property type="match status" value="1"/>
</dbReference>
<dbReference type="InterPro" id="IPR013766">
    <property type="entry name" value="Thioredoxin_domain"/>
</dbReference>
<feature type="domain" description="Thioredoxin" evidence="1">
    <location>
        <begin position="1"/>
        <end position="109"/>
    </location>
</feature>
<organism evidence="2 3">
    <name type="scientific">Leuconostoc fallax</name>
    <dbReference type="NCBI Taxonomy" id="1251"/>
    <lineage>
        <taxon>Bacteria</taxon>
        <taxon>Bacillati</taxon>
        <taxon>Bacillota</taxon>
        <taxon>Bacilli</taxon>
        <taxon>Lactobacillales</taxon>
        <taxon>Lactobacillaceae</taxon>
        <taxon>Leuconostoc</taxon>
    </lineage>
</organism>
<dbReference type="STRING" id="907931.GCA_000165675_00678"/>
<dbReference type="PANTHER" id="PTHR45663:SF6">
    <property type="entry name" value="THIOREDOXIN-LIKE PROTEIN YDBP"/>
    <property type="match status" value="1"/>
</dbReference>
<dbReference type="GO" id="GO:0005829">
    <property type="term" value="C:cytosol"/>
    <property type="evidence" value="ECO:0007669"/>
    <property type="project" value="TreeGrafter"/>
</dbReference>
<dbReference type="PROSITE" id="PS51352">
    <property type="entry name" value="THIOREDOXIN_2"/>
    <property type="match status" value="1"/>
</dbReference>
<dbReference type="InterPro" id="IPR036249">
    <property type="entry name" value="Thioredoxin-like_sf"/>
</dbReference>